<dbReference type="EMBL" id="GGEC01071178">
    <property type="protein sequence ID" value="MBX51662.1"/>
    <property type="molecule type" value="Transcribed_RNA"/>
</dbReference>
<name>A0A2P2PAC8_RHIMU</name>
<protein>
    <submittedName>
        <fullName evidence="1">Uncharacterized protein MANES_01G187400</fullName>
    </submittedName>
</protein>
<evidence type="ECO:0000313" key="1">
    <source>
        <dbReference type="EMBL" id="MBX51662.1"/>
    </source>
</evidence>
<proteinExistence type="predicted"/>
<sequence>MAYVSCFLPSLLLGFLLSGALIVAQPLELERSKKKAINIRKK</sequence>
<dbReference type="AlphaFoldDB" id="A0A2P2PAC8"/>
<accession>A0A2P2PAC8</accession>
<organism evidence="1">
    <name type="scientific">Rhizophora mucronata</name>
    <name type="common">Asiatic mangrove</name>
    <dbReference type="NCBI Taxonomy" id="61149"/>
    <lineage>
        <taxon>Eukaryota</taxon>
        <taxon>Viridiplantae</taxon>
        <taxon>Streptophyta</taxon>
        <taxon>Embryophyta</taxon>
        <taxon>Tracheophyta</taxon>
        <taxon>Spermatophyta</taxon>
        <taxon>Magnoliopsida</taxon>
        <taxon>eudicotyledons</taxon>
        <taxon>Gunneridae</taxon>
        <taxon>Pentapetalae</taxon>
        <taxon>rosids</taxon>
        <taxon>fabids</taxon>
        <taxon>Malpighiales</taxon>
        <taxon>Rhizophoraceae</taxon>
        <taxon>Rhizophora</taxon>
    </lineage>
</organism>
<reference evidence="1" key="1">
    <citation type="submission" date="2018-02" db="EMBL/GenBank/DDBJ databases">
        <title>Rhizophora mucronata_Transcriptome.</title>
        <authorList>
            <person name="Meera S.P."/>
            <person name="Sreeshan A."/>
            <person name="Augustine A."/>
        </authorList>
    </citation>
    <scope>NUCLEOTIDE SEQUENCE</scope>
    <source>
        <tissue evidence="1">Leaf</tissue>
    </source>
</reference>